<keyword evidence="1" id="KW-0812">Transmembrane</keyword>
<gene>
    <name evidence="2" type="ORF">EDS130_LOCUS20202</name>
</gene>
<feature type="transmembrane region" description="Helical" evidence="1">
    <location>
        <begin position="90"/>
        <end position="115"/>
    </location>
</feature>
<proteinExistence type="predicted"/>
<dbReference type="Proteomes" id="UP000663852">
    <property type="component" value="Unassembled WGS sequence"/>
</dbReference>
<comment type="caution">
    <text evidence="2">The sequence shown here is derived from an EMBL/GenBank/DDBJ whole genome shotgun (WGS) entry which is preliminary data.</text>
</comment>
<evidence type="ECO:0000256" key="1">
    <source>
        <dbReference type="SAM" id="Phobius"/>
    </source>
</evidence>
<evidence type="ECO:0000313" key="3">
    <source>
        <dbReference type="Proteomes" id="UP000663852"/>
    </source>
</evidence>
<protein>
    <submittedName>
        <fullName evidence="2">Uncharacterized protein</fullName>
    </submittedName>
</protein>
<name>A0A814PEW0_ADIRI</name>
<evidence type="ECO:0000313" key="2">
    <source>
        <dbReference type="EMBL" id="CAF1105259.1"/>
    </source>
</evidence>
<organism evidence="2 3">
    <name type="scientific">Adineta ricciae</name>
    <name type="common">Rotifer</name>
    <dbReference type="NCBI Taxonomy" id="249248"/>
    <lineage>
        <taxon>Eukaryota</taxon>
        <taxon>Metazoa</taxon>
        <taxon>Spiralia</taxon>
        <taxon>Gnathifera</taxon>
        <taxon>Rotifera</taxon>
        <taxon>Eurotatoria</taxon>
        <taxon>Bdelloidea</taxon>
        <taxon>Adinetida</taxon>
        <taxon>Adinetidae</taxon>
        <taxon>Adineta</taxon>
    </lineage>
</organism>
<sequence length="205" mass="23475">MFEPFSVQKSIRIGEEKRFCRSVRFREDFPSELNGIVHPYEFHESIKNINRARRSSLLQIFANLILIICFIIGIAITIVGFALINNTDRTLWIVLIVIGAVVSVISIVVSSCLALGICSPHSNRLVEAIGSESMKYITRRPIPMKWRLQIDSIANQSYQYNPFVRGSNIYYSLAIDIGKKMDREVRKIYEPTSYLGQQSHLSLVY</sequence>
<feature type="transmembrane region" description="Helical" evidence="1">
    <location>
        <begin position="60"/>
        <end position="84"/>
    </location>
</feature>
<keyword evidence="1" id="KW-1133">Transmembrane helix</keyword>
<keyword evidence="1" id="KW-0472">Membrane</keyword>
<accession>A0A814PEW0</accession>
<dbReference type="EMBL" id="CAJNOJ010000099">
    <property type="protein sequence ID" value="CAF1105259.1"/>
    <property type="molecule type" value="Genomic_DNA"/>
</dbReference>
<dbReference type="AlphaFoldDB" id="A0A814PEW0"/>
<reference evidence="2" key="1">
    <citation type="submission" date="2021-02" db="EMBL/GenBank/DDBJ databases">
        <authorList>
            <person name="Nowell W R."/>
        </authorList>
    </citation>
    <scope>NUCLEOTIDE SEQUENCE</scope>
</reference>
<dbReference type="OrthoDB" id="10427075at2759"/>